<reference evidence="7 8" key="1">
    <citation type="submission" date="2024-01" db="EMBL/GenBank/DDBJ databases">
        <authorList>
            <person name="Waweru B."/>
        </authorList>
    </citation>
    <scope>NUCLEOTIDE SEQUENCE [LARGE SCALE GENOMIC DNA]</scope>
</reference>
<evidence type="ECO:0000256" key="1">
    <source>
        <dbReference type="ARBA" id="ARBA00004613"/>
    </source>
</evidence>
<protein>
    <recommendedName>
        <fullName evidence="6">Gnk2-homologous domain-containing protein</fullName>
    </recommendedName>
</protein>
<keyword evidence="8" id="KW-1185">Reference proteome</keyword>
<evidence type="ECO:0000256" key="4">
    <source>
        <dbReference type="ARBA" id="ARBA00022737"/>
    </source>
</evidence>
<dbReference type="GO" id="GO:0005576">
    <property type="term" value="C:extracellular region"/>
    <property type="evidence" value="ECO:0007669"/>
    <property type="project" value="UniProtKB-SubCell"/>
</dbReference>
<evidence type="ECO:0000256" key="3">
    <source>
        <dbReference type="ARBA" id="ARBA00022729"/>
    </source>
</evidence>
<organism evidence="7 8">
    <name type="scientific">Dovyalis caffra</name>
    <dbReference type="NCBI Taxonomy" id="77055"/>
    <lineage>
        <taxon>Eukaryota</taxon>
        <taxon>Viridiplantae</taxon>
        <taxon>Streptophyta</taxon>
        <taxon>Embryophyta</taxon>
        <taxon>Tracheophyta</taxon>
        <taxon>Spermatophyta</taxon>
        <taxon>Magnoliopsida</taxon>
        <taxon>eudicotyledons</taxon>
        <taxon>Gunneridae</taxon>
        <taxon>Pentapetalae</taxon>
        <taxon>rosids</taxon>
        <taxon>fabids</taxon>
        <taxon>Malpighiales</taxon>
        <taxon>Salicaceae</taxon>
        <taxon>Flacourtieae</taxon>
        <taxon>Dovyalis</taxon>
    </lineage>
</organism>
<proteinExistence type="inferred from homology"/>
<dbReference type="Pfam" id="PF01657">
    <property type="entry name" value="Stress-antifung"/>
    <property type="match status" value="1"/>
</dbReference>
<comment type="subcellular location">
    <subcellularLocation>
        <location evidence="1">Secreted</location>
    </subcellularLocation>
</comment>
<dbReference type="FunFam" id="3.30.430.20:FF:000002">
    <property type="entry name" value="Cysteine-rich receptor-like protein kinase 10"/>
    <property type="match status" value="1"/>
</dbReference>
<dbReference type="InterPro" id="IPR002902">
    <property type="entry name" value="GNK2"/>
</dbReference>
<evidence type="ECO:0000256" key="5">
    <source>
        <dbReference type="ARBA" id="ARBA00038515"/>
    </source>
</evidence>
<gene>
    <name evidence="7" type="ORF">DCAF_LOCUS23617</name>
</gene>
<dbReference type="Gene3D" id="3.30.430.20">
    <property type="entry name" value="Gnk2 domain, C-X8-C-X2-C motif"/>
    <property type="match status" value="1"/>
</dbReference>
<keyword evidence="3" id="KW-0732">Signal</keyword>
<dbReference type="CDD" id="cd23509">
    <property type="entry name" value="Gnk2-like"/>
    <property type="match status" value="1"/>
</dbReference>
<comment type="similarity">
    <text evidence="5">Belongs to the cysteine-rich repeat secretory protein family.</text>
</comment>
<dbReference type="Proteomes" id="UP001314170">
    <property type="component" value="Unassembled WGS sequence"/>
</dbReference>
<feature type="domain" description="Gnk2-homologous" evidence="6">
    <location>
        <begin position="22"/>
        <end position="130"/>
    </location>
</feature>
<dbReference type="InterPro" id="IPR038408">
    <property type="entry name" value="GNK2_sf"/>
</dbReference>
<dbReference type="AlphaFoldDB" id="A0AAV1SKV9"/>
<dbReference type="PANTHER" id="PTHR32411">
    <property type="entry name" value="CYSTEINE-RICH REPEAT SECRETORY PROTEIN 38-RELATED"/>
    <property type="match status" value="1"/>
</dbReference>
<keyword evidence="4" id="KW-0677">Repeat</keyword>
<evidence type="ECO:0000259" key="6">
    <source>
        <dbReference type="PROSITE" id="PS51473"/>
    </source>
</evidence>
<dbReference type="InterPro" id="IPR050581">
    <property type="entry name" value="CRR_secretory_protein"/>
</dbReference>
<accession>A0AAV1SKV9</accession>
<dbReference type="PANTHER" id="PTHR32411:SF43">
    <property type="entry name" value="CYSTEINE-RICH REPEAT SECRETORY PROTEIN 38"/>
    <property type="match status" value="1"/>
</dbReference>
<dbReference type="EMBL" id="CAWUPB010001184">
    <property type="protein sequence ID" value="CAK7350967.1"/>
    <property type="molecule type" value="Genomic_DNA"/>
</dbReference>
<evidence type="ECO:0000313" key="7">
    <source>
        <dbReference type="EMBL" id="CAK7350967.1"/>
    </source>
</evidence>
<name>A0AAV1SKV9_9ROSI</name>
<dbReference type="PROSITE" id="PS51473">
    <property type="entry name" value="GNK2"/>
    <property type="match status" value="1"/>
</dbReference>
<sequence>MIWYDECFLRYSNRNIFSAMDTDFTLFMTNPNNITANIEYNELVVRTITGAAKEAASAPSGAKKFAVKKVIDTWREDLYVLVECTPDLSTSDCKQCLQAANSKLLNCCDNRLGGRVLFPSCHFGFGTYLFYNEAAVALPPTPVVLPPPFPGPRSEGKVVALILSGEGRISEKRKEEIAKAINYLTWQEEEQLGITIQTAIFKER</sequence>
<evidence type="ECO:0000313" key="8">
    <source>
        <dbReference type="Proteomes" id="UP001314170"/>
    </source>
</evidence>
<evidence type="ECO:0000256" key="2">
    <source>
        <dbReference type="ARBA" id="ARBA00022525"/>
    </source>
</evidence>
<keyword evidence="2" id="KW-0964">Secreted</keyword>
<comment type="caution">
    <text evidence="7">The sequence shown here is derived from an EMBL/GenBank/DDBJ whole genome shotgun (WGS) entry which is preliminary data.</text>
</comment>